<sequence length="596" mass="65651">MCRKLVAVLLLAAMLLMLPLDAWANYPFKDKNFHQPPPGYDNLTYTRTQGAYIDFKLVDPFSVASGNPEGGFCVDFGPTAPYRSTAEYLFAPDHRDARGNLILGDGWGFINPYDRLTPPPNDLATWLDMLEWPKSGGWYNVTDAGAMQGSNAIRNIYYHMPYGTRIVTSPHATGASKTDPILISPGPNYDTINDGQRDIRAADVFPNGQAVYLFNLTKDAAIGLVHRLDTLYPNMGVYYVPEVGYEHKKVAFTADLAVTQLTGGIPGSNDMAPYAAVIENMAPFEAYNALFELYVWPEGDPALTRVASEPVNLPRGSVSTGTPGAVTLAGYFAVPAGRSYKLIAAINARYDAGGSVLGANPGRWAKQPYSPVYNGSVPPGTGAFFEPYYDNNVKSVGFVRALPPPDDGGGSGGEPPVQPGNLAVTRVEYDGSRITGYFRSTFTAPGKVNIRFYKQSRAGSIAYIAGLTNYPVKPNSDFVESVPAFNLGNDIIIASIDYYYSGGIWHEEDYRQDDGKTLEETTYLDNKASTGRVEDPPGPPKKAVTYDIAKGWYWPVYWVKTPRYHTETRRVWRDKWVQVPVYFDTSKPKIKVRLIE</sequence>
<evidence type="ECO:0000313" key="2">
    <source>
        <dbReference type="EMBL" id="PRR76284.1"/>
    </source>
</evidence>
<feature type="chain" id="PRO_5040880625" description="DUF4185 domain-containing protein" evidence="1">
    <location>
        <begin position="25"/>
        <end position="596"/>
    </location>
</feature>
<dbReference type="EMBL" id="PVXL01000021">
    <property type="protein sequence ID" value="PRR76284.1"/>
    <property type="molecule type" value="Genomic_DNA"/>
</dbReference>
<comment type="caution">
    <text evidence="2">The sequence shown here is derived from an EMBL/GenBank/DDBJ whole genome shotgun (WGS) entry which is preliminary data.</text>
</comment>
<evidence type="ECO:0000313" key="3">
    <source>
        <dbReference type="Proteomes" id="UP000239430"/>
    </source>
</evidence>
<dbReference type="RefSeq" id="WP_129588644.1">
    <property type="nucleotide sequence ID" value="NZ_PVXL01000021.1"/>
</dbReference>
<accession>A0A9X7P758</accession>
<keyword evidence="3" id="KW-1185">Reference proteome</keyword>
<organism evidence="2 3">
    <name type="scientific">Neomoorella stamsii</name>
    <dbReference type="NCBI Taxonomy" id="1266720"/>
    <lineage>
        <taxon>Bacteria</taxon>
        <taxon>Bacillati</taxon>
        <taxon>Bacillota</taxon>
        <taxon>Clostridia</taxon>
        <taxon>Neomoorellales</taxon>
        <taxon>Neomoorellaceae</taxon>
        <taxon>Neomoorella</taxon>
    </lineage>
</organism>
<evidence type="ECO:0008006" key="4">
    <source>
        <dbReference type="Google" id="ProtNLM"/>
    </source>
</evidence>
<keyword evidence="1" id="KW-0732">Signal</keyword>
<name>A0A9X7P758_9FIRM</name>
<reference evidence="2 3" key="1">
    <citation type="submission" date="2018-03" db="EMBL/GenBank/DDBJ databases">
        <title>Genome sequence of Moorella stamsii DSM 26217.</title>
        <authorList>
            <person name="Poehlein A."/>
            <person name="Daniel R."/>
        </authorList>
    </citation>
    <scope>NUCLEOTIDE SEQUENCE [LARGE SCALE GENOMIC DNA]</scope>
    <source>
        <strain evidence="3">DSM 26217</strain>
    </source>
</reference>
<protein>
    <recommendedName>
        <fullName evidence="4">DUF4185 domain-containing protein</fullName>
    </recommendedName>
</protein>
<evidence type="ECO:0000256" key="1">
    <source>
        <dbReference type="SAM" id="SignalP"/>
    </source>
</evidence>
<dbReference type="AlphaFoldDB" id="A0A9X7P758"/>
<gene>
    <name evidence="2" type="ORF">MOST_04450</name>
</gene>
<dbReference type="Proteomes" id="UP000239430">
    <property type="component" value="Unassembled WGS sequence"/>
</dbReference>
<feature type="signal peptide" evidence="1">
    <location>
        <begin position="1"/>
        <end position="24"/>
    </location>
</feature>
<proteinExistence type="predicted"/>